<dbReference type="Pfam" id="PF12697">
    <property type="entry name" value="Abhydrolase_6"/>
    <property type="match status" value="1"/>
</dbReference>
<dbReference type="GO" id="GO:0016787">
    <property type="term" value="F:hydrolase activity"/>
    <property type="evidence" value="ECO:0007669"/>
    <property type="project" value="UniProtKB-KW"/>
</dbReference>
<dbReference type="AlphaFoldDB" id="A0A172UH46"/>
<keyword evidence="4" id="KW-1185">Reference proteome</keyword>
<evidence type="ECO:0000259" key="2">
    <source>
        <dbReference type="Pfam" id="PF12697"/>
    </source>
</evidence>
<evidence type="ECO:0000256" key="1">
    <source>
        <dbReference type="ARBA" id="ARBA00022801"/>
    </source>
</evidence>
<sequence length="269" mass="29068">MAMRTLHVGDDGWPLMGEVLGRGELIIMLHGGGPDHYSMRPLADRLAGRYCVALPDIRGYGASRCPDPTLHRWDQYVTDTIAIMHALDATSTHLVGAGLGGTIALRTCLQHPQLTRSAVVISAEAIEDDQDKAADAELMDRFADRARSRGLQAAWELFFPHLQPLIVNLVTEALPRTDAQSAAAAAAIGHDRAFAVVEELRRIDTPTLIIAGDDPRHPTQLARTLADVLPHGVLAEATMSDRLVAADDLAHAFGPEIELFLATTLDPDT</sequence>
<dbReference type="Gene3D" id="3.40.50.1820">
    <property type="entry name" value="alpha/beta hydrolase"/>
    <property type="match status" value="1"/>
</dbReference>
<dbReference type="GO" id="GO:0016020">
    <property type="term" value="C:membrane"/>
    <property type="evidence" value="ECO:0007669"/>
    <property type="project" value="TreeGrafter"/>
</dbReference>
<dbReference type="PRINTS" id="PR00111">
    <property type="entry name" value="ABHYDROLASE"/>
</dbReference>
<dbReference type="PANTHER" id="PTHR43798">
    <property type="entry name" value="MONOACYLGLYCEROL LIPASE"/>
    <property type="match status" value="1"/>
</dbReference>
<dbReference type="OrthoDB" id="9796770at2"/>
<name>A0A172UH46_9MYCO</name>
<evidence type="ECO:0000313" key="3">
    <source>
        <dbReference type="EMBL" id="ANE78492.1"/>
    </source>
</evidence>
<dbReference type="STRING" id="1682113.A7U43_03305"/>
<accession>A0A172UH46</accession>
<dbReference type="InterPro" id="IPR050266">
    <property type="entry name" value="AB_hydrolase_sf"/>
</dbReference>
<dbReference type="KEGG" id="madi:A7U43_03305"/>
<dbReference type="PANTHER" id="PTHR43798:SF31">
    <property type="entry name" value="AB HYDROLASE SUPERFAMILY PROTEIN YCLE"/>
    <property type="match status" value="1"/>
</dbReference>
<dbReference type="Proteomes" id="UP000077143">
    <property type="component" value="Chromosome"/>
</dbReference>
<dbReference type="EMBL" id="CP015596">
    <property type="protein sequence ID" value="ANE78492.1"/>
    <property type="molecule type" value="Genomic_DNA"/>
</dbReference>
<dbReference type="InterPro" id="IPR000073">
    <property type="entry name" value="AB_hydrolase_1"/>
</dbReference>
<gene>
    <name evidence="3" type="ORF">A7U43_03305</name>
</gene>
<feature type="domain" description="AB hydrolase-1" evidence="2">
    <location>
        <begin position="26"/>
        <end position="232"/>
    </location>
</feature>
<proteinExistence type="predicted"/>
<dbReference type="SUPFAM" id="SSF53474">
    <property type="entry name" value="alpha/beta-Hydrolases"/>
    <property type="match status" value="1"/>
</dbReference>
<organism evidence="3 4">
    <name type="scientific">Mycobacterium adipatum</name>
    <dbReference type="NCBI Taxonomy" id="1682113"/>
    <lineage>
        <taxon>Bacteria</taxon>
        <taxon>Bacillati</taxon>
        <taxon>Actinomycetota</taxon>
        <taxon>Actinomycetes</taxon>
        <taxon>Mycobacteriales</taxon>
        <taxon>Mycobacteriaceae</taxon>
        <taxon>Mycobacterium</taxon>
    </lineage>
</organism>
<reference evidence="3 4" key="1">
    <citation type="submission" date="2016-05" db="EMBL/GenBank/DDBJ databases">
        <title>Complete genome sequence of a phthalic acid esters degrading Mycobacterium sp. YC-RL4.</title>
        <authorList>
            <person name="Ren L."/>
            <person name="Fan S."/>
            <person name="Ruth N."/>
            <person name="Jia Y."/>
            <person name="Wang J."/>
            <person name="Qiao C."/>
        </authorList>
    </citation>
    <scope>NUCLEOTIDE SEQUENCE [LARGE SCALE GENOMIC DNA]</scope>
    <source>
        <strain evidence="3 4">YC-RL4</strain>
    </source>
</reference>
<protein>
    <submittedName>
        <fullName evidence="3">Alpha/beta hydrolase</fullName>
    </submittedName>
</protein>
<evidence type="ECO:0000313" key="4">
    <source>
        <dbReference type="Proteomes" id="UP000077143"/>
    </source>
</evidence>
<dbReference type="RefSeq" id="WP_067991074.1">
    <property type="nucleotide sequence ID" value="NZ_CP015596.1"/>
</dbReference>
<dbReference type="InterPro" id="IPR029058">
    <property type="entry name" value="AB_hydrolase_fold"/>
</dbReference>
<keyword evidence="1 3" id="KW-0378">Hydrolase</keyword>